<keyword evidence="5" id="KW-0418">Kinase</keyword>
<dbReference type="AlphaFoldDB" id="A0AAN7WKJ0"/>
<organism evidence="8 9">
    <name type="scientific">Arxiozyma heterogenica</name>
    <dbReference type="NCBI Taxonomy" id="278026"/>
    <lineage>
        <taxon>Eukaryota</taxon>
        <taxon>Fungi</taxon>
        <taxon>Dikarya</taxon>
        <taxon>Ascomycota</taxon>
        <taxon>Saccharomycotina</taxon>
        <taxon>Saccharomycetes</taxon>
        <taxon>Saccharomycetales</taxon>
        <taxon>Saccharomycetaceae</taxon>
        <taxon>Arxiozyma</taxon>
    </lineage>
</organism>
<evidence type="ECO:0000313" key="9">
    <source>
        <dbReference type="Proteomes" id="UP001306508"/>
    </source>
</evidence>
<keyword evidence="2" id="KW-0723">Serine/threonine-protein kinase</keyword>
<evidence type="ECO:0000256" key="3">
    <source>
        <dbReference type="ARBA" id="ARBA00022679"/>
    </source>
</evidence>
<dbReference type="GO" id="GO:0035556">
    <property type="term" value="P:intracellular signal transduction"/>
    <property type="evidence" value="ECO:0007669"/>
    <property type="project" value="TreeGrafter"/>
</dbReference>
<protein>
    <recommendedName>
        <fullName evidence="7">Protein kinase domain-containing protein</fullName>
    </recommendedName>
</protein>
<dbReference type="PANTHER" id="PTHR24346:SF82">
    <property type="entry name" value="KP78A-RELATED"/>
    <property type="match status" value="1"/>
</dbReference>
<dbReference type="EMBL" id="JAWIZZ010000051">
    <property type="protein sequence ID" value="KAK5778855.1"/>
    <property type="molecule type" value="Genomic_DNA"/>
</dbReference>
<accession>A0AAN7WKJ0</accession>
<keyword evidence="6" id="KW-0067">ATP-binding</keyword>
<comment type="caution">
    <text evidence="8">The sequence shown here is derived from an EMBL/GenBank/DDBJ whole genome shotgun (WGS) entry which is preliminary data.</text>
</comment>
<dbReference type="PROSITE" id="PS00108">
    <property type="entry name" value="PROTEIN_KINASE_ST"/>
    <property type="match status" value="1"/>
</dbReference>
<dbReference type="InterPro" id="IPR008271">
    <property type="entry name" value="Ser/Thr_kinase_AS"/>
</dbReference>
<reference evidence="9" key="1">
    <citation type="submission" date="2023-07" db="EMBL/GenBank/DDBJ databases">
        <title>A draft genome of Kazachstania heterogenica Y-27499.</title>
        <authorList>
            <person name="Donic C."/>
            <person name="Kralova J.S."/>
            <person name="Fidel L."/>
            <person name="Ben-Dor S."/>
            <person name="Jung S."/>
        </authorList>
    </citation>
    <scope>NUCLEOTIDE SEQUENCE [LARGE SCALE GENOMIC DNA]</scope>
    <source>
        <strain evidence="9">Y27499</strain>
    </source>
</reference>
<keyword evidence="3" id="KW-0808">Transferase</keyword>
<feature type="domain" description="Protein kinase" evidence="7">
    <location>
        <begin position="263"/>
        <end position="605"/>
    </location>
</feature>
<dbReference type="Pfam" id="PF00069">
    <property type="entry name" value="Pkinase"/>
    <property type="match status" value="1"/>
</dbReference>
<dbReference type="PANTHER" id="PTHR24346">
    <property type="entry name" value="MAP/MICROTUBULE AFFINITY-REGULATING KINASE"/>
    <property type="match status" value="1"/>
</dbReference>
<evidence type="ECO:0000256" key="4">
    <source>
        <dbReference type="ARBA" id="ARBA00022741"/>
    </source>
</evidence>
<proteinExistence type="inferred from homology"/>
<dbReference type="GO" id="GO:0005524">
    <property type="term" value="F:ATP binding"/>
    <property type="evidence" value="ECO:0007669"/>
    <property type="project" value="UniProtKB-KW"/>
</dbReference>
<dbReference type="InterPro" id="IPR000719">
    <property type="entry name" value="Prot_kinase_dom"/>
</dbReference>
<evidence type="ECO:0000256" key="5">
    <source>
        <dbReference type="ARBA" id="ARBA00022777"/>
    </source>
</evidence>
<dbReference type="PROSITE" id="PS50011">
    <property type="entry name" value="PROTEIN_KINASE_DOM"/>
    <property type="match status" value="1"/>
</dbReference>
<gene>
    <name evidence="8" type="ORF">RI543_003781</name>
</gene>
<dbReference type="InterPro" id="IPR011009">
    <property type="entry name" value="Kinase-like_dom_sf"/>
</dbReference>
<evidence type="ECO:0000256" key="2">
    <source>
        <dbReference type="ARBA" id="ARBA00022527"/>
    </source>
</evidence>
<sequence length="615" mass="69904">MVNMNFQQAYAEYLKGNKEKPKTPQLQQLNTDLDIHGNINNKKNNPAISNSTNYNTNTNAFGNGNIIVSPQNLPTPQFDNIRIFPTPISYLPSSPMQGLGISSVTSPILQHTNSVFEQQQQQQRNQVSASISSTDSILSEINIKKRRDKFTVLKNIALNEINHINIQHKEPRNLDELLKTEHRIVSELVPAPDLSPKRISSLPTVSEELSFSTLNTSTDINNVTTSDYDNNNHDNNYKNLKIGSNIDILNIFLLPNFDHSIKFNRIKQIGKGNFSVVDLYENIESNPNERNHKLVAIKKIIYPDNLFMQINNYDSSGGGDSYDNDTELFSSFESSLIRELSVLQKLDHPCIIKLYGINNPIFLKDKTPLTTLLRQNKKVISSSGNSTRLDISIPECDIVMSYCLGGDLLNALAECNGGLEVKLIQRIFTELSLAVKYLHDNLIIHRDLKLENILLVYPLDETKLMANDESRQEFYLNNNIIQLTDFGLSKQLSKNDELCTTRCGSEDYVSPEILMGLPYDGRLSDSWAMGVILYALLEDRLPFDPPVNATLRQRRRATSHRIAGFEWRWNKLKDINMPAKEIVSNTLTRKNKRWDINNIIEFKFVSDLVGQLAFI</sequence>
<evidence type="ECO:0000256" key="6">
    <source>
        <dbReference type="ARBA" id="ARBA00022840"/>
    </source>
</evidence>
<dbReference type="GO" id="GO:0004674">
    <property type="term" value="F:protein serine/threonine kinase activity"/>
    <property type="evidence" value="ECO:0007669"/>
    <property type="project" value="UniProtKB-KW"/>
</dbReference>
<evidence type="ECO:0000259" key="7">
    <source>
        <dbReference type="PROSITE" id="PS50011"/>
    </source>
</evidence>
<name>A0AAN7WKJ0_9SACH</name>
<dbReference type="GO" id="GO:0005737">
    <property type="term" value="C:cytoplasm"/>
    <property type="evidence" value="ECO:0007669"/>
    <property type="project" value="TreeGrafter"/>
</dbReference>
<evidence type="ECO:0000256" key="1">
    <source>
        <dbReference type="ARBA" id="ARBA00010791"/>
    </source>
</evidence>
<evidence type="ECO:0000313" key="8">
    <source>
        <dbReference type="EMBL" id="KAK5778855.1"/>
    </source>
</evidence>
<dbReference type="Proteomes" id="UP001306508">
    <property type="component" value="Unassembled WGS sequence"/>
</dbReference>
<comment type="similarity">
    <text evidence="1">Belongs to the protein kinase superfamily. CAMK Ser/Thr protein kinase family. NIM1 subfamily.</text>
</comment>
<dbReference type="Gene3D" id="3.30.200.20">
    <property type="entry name" value="Phosphorylase Kinase, domain 1"/>
    <property type="match status" value="1"/>
</dbReference>
<dbReference type="Gene3D" id="1.10.510.10">
    <property type="entry name" value="Transferase(Phosphotransferase) domain 1"/>
    <property type="match status" value="1"/>
</dbReference>
<dbReference type="SMART" id="SM00220">
    <property type="entry name" value="S_TKc"/>
    <property type="match status" value="1"/>
</dbReference>
<keyword evidence="4" id="KW-0547">Nucleotide-binding</keyword>
<keyword evidence="9" id="KW-1185">Reference proteome</keyword>
<dbReference type="SUPFAM" id="SSF56112">
    <property type="entry name" value="Protein kinase-like (PK-like)"/>
    <property type="match status" value="1"/>
</dbReference>